<evidence type="ECO:0000313" key="2">
    <source>
        <dbReference type="EMBL" id="SUZ93758.1"/>
    </source>
</evidence>
<reference evidence="2" key="1">
    <citation type="submission" date="2018-05" db="EMBL/GenBank/DDBJ databases">
        <authorList>
            <person name="Lanie J.A."/>
            <person name="Ng W.-L."/>
            <person name="Kazmierczak K.M."/>
            <person name="Andrzejewski T.M."/>
            <person name="Davidsen T.M."/>
            <person name="Wayne K.J."/>
            <person name="Tettelin H."/>
            <person name="Glass J.I."/>
            <person name="Rusch D."/>
            <person name="Podicherti R."/>
            <person name="Tsui H.-C.T."/>
            <person name="Winkler M.E."/>
        </authorList>
    </citation>
    <scope>NUCLEOTIDE SEQUENCE</scope>
</reference>
<gene>
    <name evidence="2" type="ORF">METZ01_LOCUS46612</name>
</gene>
<accession>A0A381RS01</accession>
<proteinExistence type="predicted"/>
<evidence type="ECO:0000256" key="1">
    <source>
        <dbReference type="SAM" id="MobiDB-lite"/>
    </source>
</evidence>
<sequence length="273" mass="30868">MVIKNIISLLRWMCSCYVWIILSFVMLTPSASVYAQDPDDEGEIFWGDEEDEEEISEDEFEEEEEYLDDEEYYDEEEEEEEDYSEDEDESYYEDNRLIDDEDDYGQDEEQAAGEVDRSGWSVDISGSTPRLVNYTLWKEFSLADSVWTPKMDAKISIEAPYMFNILGLKFRAGAEFGTFGFTDLSLREAELKGVSMLALVSIPAGPGKIKMGTGIFGKSMGFMFEATYGIAMGAIDLRIGMRSTEILGATDSVDRSLGHLGWMDGLMVLGVNF</sequence>
<dbReference type="AlphaFoldDB" id="A0A381RS01"/>
<name>A0A381RS01_9ZZZZ</name>
<feature type="region of interest" description="Disordered" evidence="1">
    <location>
        <begin position="37"/>
        <end position="91"/>
    </location>
</feature>
<dbReference type="EMBL" id="UINC01002174">
    <property type="protein sequence ID" value="SUZ93758.1"/>
    <property type="molecule type" value="Genomic_DNA"/>
</dbReference>
<protein>
    <submittedName>
        <fullName evidence="2">Uncharacterized protein</fullName>
    </submittedName>
</protein>
<organism evidence="2">
    <name type="scientific">marine metagenome</name>
    <dbReference type="NCBI Taxonomy" id="408172"/>
    <lineage>
        <taxon>unclassified sequences</taxon>
        <taxon>metagenomes</taxon>
        <taxon>ecological metagenomes</taxon>
    </lineage>
</organism>